<gene>
    <name evidence="7" type="ORF">BEWA_052040</name>
</gene>
<feature type="compositionally biased region" description="Basic and acidic residues" evidence="5">
    <location>
        <begin position="1013"/>
        <end position="1025"/>
    </location>
</feature>
<dbReference type="InterPro" id="IPR001841">
    <property type="entry name" value="Znf_RING"/>
</dbReference>
<dbReference type="Pfam" id="PF13832">
    <property type="entry name" value="zf-HC5HC2H_2"/>
    <property type="match status" value="2"/>
</dbReference>
<evidence type="ECO:0000256" key="2">
    <source>
        <dbReference type="ARBA" id="ARBA00022771"/>
    </source>
</evidence>
<dbReference type="InterPro" id="IPR019787">
    <property type="entry name" value="Znf_PHD-finger"/>
</dbReference>
<dbReference type="PANTHER" id="PTHR13793:SF107">
    <property type="entry name" value="BROMODOMAIN-CONTAINING PROTEIN HOMOLOG"/>
    <property type="match status" value="1"/>
</dbReference>
<dbReference type="Proteomes" id="UP000031512">
    <property type="component" value="Unassembled WGS sequence"/>
</dbReference>
<dbReference type="OrthoDB" id="20839at2759"/>
<evidence type="ECO:0000313" key="7">
    <source>
        <dbReference type="EMBL" id="EKX73150.1"/>
    </source>
</evidence>
<comment type="caution">
    <text evidence="7">The sequence shown here is derived from an EMBL/GenBank/DDBJ whole genome shotgun (WGS) entry which is preliminary data.</text>
</comment>
<dbReference type="RefSeq" id="XP_004832602.1">
    <property type="nucleotide sequence ID" value="XM_004832545.1"/>
</dbReference>
<dbReference type="Pfam" id="PF00628">
    <property type="entry name" value="PHD"/>
    <property type="match status" value="1"/>
</dbReference>
<dbReference type="VEuPathDB" id="PiroplasmaDB:BEWA_052040"/>
<dbReference type="GO" id="GO:0006357">
    <property type="term" value="P:regulation of transcription by RNA polymerase II"/>
    <property type="evidence" value="ECO:0007669"/>
    <property type="project" value="TreeGrafter"/>
</dbReference>
<dbReference type="SMART" id="SM00249">
    <property type="entry name" value="PHD"/>
    <property type="match status" value="4"/>
</dbReference>
<dbReference type="eggNOG" id="ENOG502QYFD">
    <property type="taxonomic scope" value="Eukaryota"/>
</dbReference>
<evidence type="ECO:0000313" key="8">
    <source>
        <dbReference type="Proteomes" id="UP000031512"/>
    </source>
</evidence>
<dbReference type="InterPro" id="IPR019786">
    <property type="entry name" value="Zinc_finger_PHD-type_CS"/>
</dbReference>
<dbReference type="SMART" id="SM00184">
    <property type="entry name" value="RING"/>
    <property type="match status" value="3"/>
</dbReference>
<evidence type="ECO:0000256" key="5">
    <source>
        <dbReference type="SAM" id="MobiDB-lite"/>
    </source>
</evidence>
<dbReference type="KEGG" id="beq:BEWA_052040"/>
<dbReference type="CDD" id="cd15571">
    <property type="entry name" value="ePHD"/>
    <property type="match status" value="2"/>
</dbReference>
<dbReference type="CDD" id="cd15522">
    <property type="entry name" value="PHD_TAF3"/>
    <property type="match status" value="1"/>
</dbReference>
<evidence type="ECO:0000256" key="3">
    <source>
        <dbReference type="ARBA" id="ARBA00022833"/>
    </source>
</evidence>
<accession>L1LD22</accession>
<keyword evidence="8" id="KW-1185">Reference proteome</keyword>
<dbReference type="InterPro" id="IPR001965">
    <property type="entry name" value="Znf_PHD"/>
</dbReference>
<dbReference type="InterPro" id="IPR011011">
    <property type="entry name" value="Znf_FYVE_PHD"/>
</dbReference>
<name>L1LD22_THEEQ</name>
<feature type="region of interest" description="Disordered" evidence="5">
    <location>
        <begin position="1688"/>
        <end position="1707"/>
    </location>
</feature>
<dbReference type="STRING" id="1537102.L1LD22"/>
<keyword evidence="3" id="KW-0862">Zinc</keyword>
<evidence type="ECO:0000259" key="6">
    <source>
        <dbReference type="PROSITE" id="PS50016"/>
    </source>
</evidence>
<dbReference type="PROSITE" id="PS01359">
    <property type="entry name" value="ZF_PHD_1"/>
    <property type="match status" value="1"/>
</dbReference>
<dbReference type="Gene3D" id="3.30.40.10">
    <property type="entry name" value="Zinc/RING finger domain, C3HC4 (zinc finger)"/>
    <property type="match status" value="4"/>
</dbReference>
<protein>
    <recommendedName>
        <fullName evidence="6">PHD-type domain-containing protein</fullName>
    </recommendedName>
</protein>
<reference evidence="7 8" key="1">
    <citation type="journal article" date="2012" name="BMC Genomics">
        <title>Comparative genomic analysis and phylogenetic position of Theileria equi.</title>
        <authorList>
            <person name="Kappmeyer L.S."/>
            <person name="Thiagarajan M."/>
            <person name="Herndon D.R."/>
            <person name="Ramsay J.D."/>
            <person name="Caler E."/>
            <person name="Djikeng A."/>
            <person name="Gillespie J.J."/>
            <person name="Lau A.O."/>
            <person name="Roalson E.H."/>
            <person name="Silva J.C."/>
            <person name="Silva M.G."/>
            <person name="Suarez C.E."/>
            <person name="Ueti M.W."/>
            <person name="Nene V.M."/>
            <person name="Mealey R.H."/>
            <person name="Knowles D.P."/>
            <person name="Brayton K.A."/>
        </authorList>
    </citation>
    <scope>NUCLEOTIDE SEQUENCE [LARGE SCALE GENOMIC DNA]</scope>
    <source>
        <strain evidence="7 8">WA</strain>
    </source>
</reference>
<dbReference type="PANTHER" id="PTHR13793">
    <property type="entry name" value="PHD FINGER PROTEINS"/>
    <property type="match status" value="1"/>
</dbReference>
<dbReference type="EMBL" id="ACOU01000003">
    <property type="protein sequence ID" value="EKX73150.1"/>
    <property type="molecule type" value="Genomic_DNA"/>
</dbReference>
<evidence type="ECO:0000256" key="1">
    <source>
        <dbReference type="ARBA" id="ARBA00022723"/>
    </source>
</evidence>
<feature type="domain" description="PHD-type" evidence="6">
    <location>
        <begin position="474"/>
        <end position="549"/>
    </location>
</feature>
<dbReference type="SUPFAM" id="SSF57903">
    <property type="entry name" value="FYVE/PHD zinc finger"/>
    <property type="match status" value="1"/>
</dbReference>
<sequence>MNTDTPKSKDQVQEEDKFWTETGRQFFSVPHASLVSCLKNHVWHCNHIYSKVNHIVSKLSEDTDKSRHGTESSQNESDTSNFVPKSIVFPLKANNTRGYDNKSSLFGELLNINSTNNYGIFNYLNGNTTDSLSNDQIHGILENDNYFNPLVSAKHDSSQRLPHINATSLPDAIHLSIYCPENSLNIKNESKEPCLLSKDNIPEILSGPSPAWFSKGAVPKYKKGCEIGPKYKKCDGVLDKPKGYLFDPVWETENDVRIGNTIEGSTDLLKFHDMSDSSAPSRIDYSPLLYTFVMSKPSSICKRCLGFPMITCPLCNTDPNATKSTSTNTKSACFNSQLHFDDKYQMVYNSMDISKLRNITDETNNVQPNNATSKTFLNTDDEIVSTLHNYLQTLNSLGSNLEKLIKRVEDERRPDYSRWSKVEMKMLDSYIEQYNDKTLDTRYTYTTQKQSFDVLRLRLGCPKSSCLPSQWTDRALCSICGSDEDWDDDPILFCDCCYLPMHFCCLGFKPGTMNDHSKHIRRRHHLSKCDDDDTVIDDDEWLCPSCSFLLDQISFIDESISFPIVRIAAGPKNKKQIDIISDEKPLWDHDQLDSSKLPYIIGFEYDNPYQKIHICFVAEKSLNDSTLGTAGIPEFTDSMTLPKMLSLKNAPTLMIYDLKNTKPTSPYTSNAYNYNLEYIAYSSSQFKSFKDFASNIMVDNAVFFEERFHLLLSSGDYHATLEYLNYVSQEDSCVSRAIQQDIIVESNRVSGQKKGKKGDKGAVSQNKTVKPNSNEIVFDREDHYTLNCKNPLKKLAMSVKYTDEIFFNLKIPVCIFCGFDAYYPGGGPMKRTSNIGTWGHVKCAIAMDCTINPTEIDYSTFVPKVKALKCLICHNWSTSIIQCSFGSCCKAFHVPCAASSPQCLFSWDTNGRPDVLCPTHASGLAPTVLLRKLQSKLQHQNKKIRDVKSSIESLSPKDDVYLTHFLQPNYRSVANVIQNLLLLDKNIFAFPLSGDFLSKDNPGTANTRNHVTKPIEDGHVGDDSSTKVASEDSISYIPESSCPVNNIDSKDCVWCCLNIDESGHNNKIFDDKTPSTYTIGSILFSDYTAVKSECMKIIKDEKTDYCKAPPGILAELCDVSLLDDKIMHIIHGDFVSGQKLIYDSETKVYRTSLDGLTRLFNLLYVEDYEGNMMDTFKFLLAHINKIRAIDHDRQSHFEAKSVMDIFNCLNSQTLYNTGSQYTVDSQLPKTHFSSAHDDTESHNTDVDSAAVEDVKTEKTIKPQLYDVLRGLNASILMKLNANLLPSAILRSVGSIRQSLDMAEDSNLSRDFGICSGCLEFKANEQHSNYQYQVKRKRSTHAEYFRTCKVCNAVACSNCLITMESIRKLDNSDVEDIEVSSLEEGFENLQDFSFTCVRCQSMINNPELPLLCCVLCSRFDGLLVRINPNLITYYSHWGCEWNEFAYVHLVCLEWLTWSKQLGQVFKKLPKTLFEHPCYYCGVMAGATMQCANNYCNVRFHASCAGILGCKVDMSKKVEGVNTTRRALCLRHTMINIGRSSAVERKFMVAPSYLYEILASISCYIKSFFSGAYISKHCVNTKARLSNTSKSLKNTNFGRVKSHKSSDSMKQKLNVLKIVNYINLGLIAPSAKSSPIPYETSLPDSIARDRLIQAMNYAAMNGMNAAQRDWDRKDIKMIISMLKSGLLKPIQGSKRGRKPKSLDGSDHDRRHKMSMEEILRYGHSGQLPDGEFYCPICFCVYFETAPGLPGDDLHWIGCDRCERWFHFVCAGVWTDSNIGQNKSNWYCPTCVPHLEH</sequence>
<dbReference type="PROSITE" id="PS50016">
    <property type="entry name" value="ZF_PHD_2"/>
    <property type="match status" value="2"/>
</dbReference>
<keyword evidence="1" id="KW-0479">Metal-binding</keyword>
<dbReference type="InterPro" id="IPR013083">
    <property type="entry name" value="Znf_RING/FYVE/PHD"/>
</dbReference>
<evidence type="ECO:0000256" key="4">
    <source>
        <dbReference type="PROSITE-ProRule" id="PRU00146"/>
    </source>
</evidence>
<dbReference type="InterPro" id="IPR050701">
    <property type="entry name" value="Histone_Mod_Regulator"/>
</dbReference>
<proteinExistence type="predicted"/>
<feature type="region of interest" description="Disordered" evidence="5">
    <location>
        <begin position="1001"/>
        <end position="1026"/>
    </location>
</feature>
<feature type="domain" description="PHD-type" evidence="6">
    <location>
        <begin position="1729"/>
        <end position="1791"/>
    </location>
</feature>
<organism evidence="7 8">
    <name type="scientific">Theileria equi strain WA</name>
    <dbReference type="NCBI Taxonomy" id="1537102"/>
    <lineage>
        <taxon>Eukaryota</taxon>
        <taxon>Sar</taxon>
        <taxon>Alveolata</taxon>
        <taxon>Apicomplexa</taxon>
        <taxon>Aconoidasida</taxon>
        <taxon>Piroplasmida</taxon>
        <taxon>Theileriidae</taxon>
        <taxon>Theileria</taxon>
    </lineage>
</organism>
<keyword evidence="2 4" id="KW-0863">Zinc-finger</keyword>
<dbReference type="GO" id="GO:0008270">
    <property type="term" value="F:zinc ion binding"/>
    <property type="evidence" value="ECO:0007669"/>
    <property type="project" value="UniProtKB-KW"/>
</dbReference>
<feature type="compositionally biased region" description="Basic and acidic residues" evidence="5">
    <location>
        <begin position="1698"/>
        <end position="1707"/>
    </location>
</feature>
<dbReference type="GeneID" id="15802757"/>